<dbReference type="PROSITE" id="PS00036">
    <property type="entry name" value="BZIP_BASIC"/>
    <property type="match status" value="1"/>
</dbReference>
<dbReference type="RefSeq" id="XP_043181713.1">
    <property type="nucleotide sequence ID" value="XM_043326281.1"/>
</dbReference>
<dbReference type="KEGG" id="rsx:RhiXN_06465"/>
<dbReference type="Proteomes" id="UP000650533">
    <property type="component" value="Chromosome 7"/>
</dbReference>
<accession>A0A8H8SWX2</accession>
<dbReference type="InterPro" id="IPR004827">
    <property type="entry name" value="bZIP"/>
</dbReference>
<name>A0A8H8SWX2_9AGAM</name>
<dbReference type="GeneID" id="67028744"/>
<evidence type="ECO:0000259" key="3">
    <source>
        <dbReference type="PROSITE" id="PS00036"/>
    </source>
</evidence>
<feature type="coiled-coil region" evidence="1">
    <location>
        <begin position="218"/>
        <end position="252"/>
    </location>
</feature>
<dbReference type="AlphaFoldDB" id="A0A8H8SWX2"/>
<evidence type="ECO:0000313" key="5">
    <source>
        <dbReference type="Proteomes" id="UP000650533"/>
    </source>
</evidence>
<dbReference type="InterPro" id="IPR046347">
    <property type="entry name" value="bZIP_sf"/>
</dbReference>
<feature type="region of interest" description="Disordered" evidence="2">
    <location>
        <begin position="1"/>
        <end position="211"/>
    </location>
</feature>
<dbReference type="Gene3D" id="1.20.5.170">
    <property type="match status" value="1"/>
</dbReference>
<keyword evidence="1" id="KW-0175">Coiled coil</keyword>
<protein>
    <submittedName>
        <fullName evidence="4">BZIP transcription factor</fullName>
    </submittedName>
</protein>
<feature type="compositionally biased region" description="Pro residues" evidence="2">
    <location>
        <begin position="298"/>
        <end position="310"/>
    </location>
</feature>
<sequence>MSLTMNNFSHHAPSPSTHHHSLTHLQHPNSHHSPDTHQHSTQGHFSIRGVPEPGRTYPLNAVRHSSRDDLSYTSYSEQPRYSRQLMQPQPERRSNSPYHHMMNVPQVQQAPLPPPHAPMHDPNSRPPAPGVPYDFPQEYAPPNPGPSDFHHPPPMYRPDVNPVPAQAPPPMQGQQNPTHGSRPLNNSKRAEQNRKAQRAFRERRDQHVKQLESRSAMLDVALANADEANRRLEDQRILVEQLRAENQALRTALSAYVPQHGHPHSQLMIQTVPIPGMPLNPPVGQPIPPPGVATEAAPPQPGQPQPPAPALDPSLPSQTQNSTQDSGSGPLNSGIDDMAPLGYPQVEGQTAHQPDSSDRRSGTPAAVPEGSPAPPGPPATAEAGAEAEKPGDA</sequence>
<feature type="region of interest" description="Disordered" evidence="2">
    <location>
        <begin position="272"/>
        <end position="393"/>
    </location>
</feature>
<dbReference type="EMBL" id="CP059664">
    <property type="protein sequence ID" value="QRW21476.1"/>
    <property type="molecule type" value="Genomic_DNA"/>
</dbReference>
<dbReference type="SUPFAM" id="SSF57959">
    <property type="entry name" value="Leucine zipper domain"/>
    <property type="match status" value="1"/>
</dbReference>
<feature type="compositionally biased region" description="Basic and acidic residues" evidence="2">
    <location>
        <begin position="188"/>
        <end position="211"/>
    </location>
</feature>
<gene>
    <name evidence="4" type="ORF">RhiXN_06465</name>
</gene>
<evidence type="ECO:0000313" key="4">
    <source>
        <dbReference type="EMBL" id="QRW21476.1"/>
    </source>
</evidence>
<reference evidence="4" key="1">
    <citation type="submission" date="2020-05" db="EMBL/GenBank/DDBJ databases">
        <title>Evolutionary and genomic comparisons of hybrid uninucleate and nonhybrid Rhizoctonia fungi.</title>
        <authorList>
            <person name="Li C."/>
            <person name="Chen X."/>
        </authorList>
    </citation>
    <scope>NUCLEOTIDE SEQUENCE</scope>
    <source>
        <strain evidence="4">AG-1 IA</strain>
    </source>
</reference>
<feature type="domain" description="BZIP" evidence="3">
    <location>
        <begin position="188"/>
        <end position="203"/>
    </location>
</feature>
<dbReference type="GO" id="GO:0003700">
    <property type="term" value="F:DNA-binding transcription factor activity"/>
    <property type="evidence" value="ECO:0007669"/>
    <property type="project" value="InterPro"/>
</dbReference>
<organism evidence="4 5">
    <name type="scientific">Rhizoctonia solani</name>
    <dbReference type="NCBI Taxonomy" id="456999"/>
    <lineage>
        <taxon>Eukaryota</taxon>
        <taxon>Fungi</taxon>
        <taxon>Dikarya</taxon>
        <taxon>Basidiomycota</taxon>
        <taxon>Agaricomycotina</taxon>
        <taxon>Agaricomycetes</taxon>
        <taxon>Cantharellales</taxon>
        <taxon>Ceratobasidiaceae</taxon>
        <taxon>Rhizoctonia</taxon>
    </lineage>
</organism>
<proteinExistence type="predicted"/>
<feature type="compositionally biased region" description="Polar residues" evidence="2">
    <location>
        <begin position="71"/>
        <end position="87"/>
    </location>
</feature>
<feature type="compositionally biased region" description="Polar residues" evidence="2">
    <location>
        <begin position="319"/>
        <end position="331"/>
    </location>
</feature>
<feature type="compositionally biased region" description="Pro residues" evidence="2">
    <location>
        <begin position="275"/>
        <end position="291"/>
    </location>
</feature>
<evidence type="ECO:0000256" key="2">
    <source>
        <dbReference type="SAM" id="MobiDB-lite"/>
    </source>
</evidence>
<dbReference type="CDD" id="cd14688">
    <property type="entry name" value="bZIP_YAP"/>
    <property type="match status" value="1"/>
</dbReference>
<evidence type="ECO:0000256" key="1">
    <source>
        <dbReference type="SAM" id="Coils"/>
    </source>
</evidence>